<sequence length="144" mass="16224">MDETPVWFNMASDLTVEQIGAKTVHIHTTGNKKNWFTVVLTCFADGQKLPPTVIFKGQRWAKTKGSPPPEINPEIIRGAFYKCSISNAIDGSEDNEIYYNKILDNKTDEAKENNSDMDSGDSDKSEEDFEDKENLDATIKENED</sequence>
<name>A0ABN7X567_GIGMA</name>
<keyword evidence="3" id="KW-1185">Reference proteome</keyword>
<proteinExistence type="predicted"/>
<organism evidence="2 3">
    <name type="scientific">Gigaspora margarita</name>
    <dbReference type="NCBI Taxonomy" id="4874"/>
    <lineage>
        <taxon>Eukaryota</taxon>
        <taxon>Fungi</taxon>
        <taxon>Fungi incertae sedis</taxon>
        <taxon>Mucoromycota</taxon>
        <taxon>Glomeromycotina</taxon>
        <taxon>Glomeromycetes</taxon>
        <taxon>Diversisporales</taxon>
        <taxon>Gigasporaceae</taxon>
        <taxon>Gigaspora</taxon>
    </lineage>
</organism>
<gene>
    <name evidence="2" type="ORF">GMARGA_LOCUS38310</name>
</gene>
<feature type="region of interest" description="Disordered" evidence="1">
    <location>
        <begin position="104"/>
        <end position="144"/>
    </location>
</feature>
<feature type="compositionally biased region" description="Basic and acidic residues" evidence="1">
    <location>
        <begin position="104"/>
        <end position="114"/>
    </location>
</feature>
<reference evidence="2 3" key="1">
    <citation type="submission" date="2021-06" db="EMBL/GenBank/DDBJ databases">
        <authorList>
            <person name="Kallberg Y."/>
            <person name="Tangrot J."/>
            <person name="Rosling A."/>
        </authorList>
    </citation>
    <scope>NUCLEOTIDE SEQUENCE [LARGE SCALE GENOMIC DNA]</scope>
    <source>
        <strain evidence="2 3">120-4 pot B 10/14</strain>
    </source>
</reference>
<evidence type="ECO:0000313" key="2">
    <source>
        <dbReference type="EMBL" id="CAG8846744.1"/>
    </source>
</evidence>
<evidence type="ECO:0000256" key="1">
    <source>
        <dbReference type="SAM" id="MobiDB-lite"/>
    </source>
</evidence>
<feature type="compositionally biased region" description="Acidic residues" evidence="1">
    <location>
        <begin position="118"/>
        <end position="131"/>
    </location>
</feature>
<protein>
    <submittedName>
        <fullName evidence="2">9855_t:CDS:1</fullName>
    </submittedName>
</protein>
<dbReference type="EMBL" id="CAJVQB010084777">
    <property type="protein sequence ID" value="CAG8846744.1"/>
    <property type="molecule type" value="Genomic_DNA"/>
</dbReference>
<comment type="caution">
    <text evidence="2">The sequence shown here is derived from an EMBL/GenBank/DDBJ whole genome shotgun (WGS) entry which is preliminary data.</text>
</comment>
<feature type="compositionally biased region" description="Basic and acidic residues" evidence="1">
    <location>
        <begin position="132"/>
        <end position="144"/>
    </location>
</feature>
<dbReference type="Proteomes" id="UP000789901">
    <property type="component" value="Unassembled WGS sequence"/>
</dbReference>
<feature type="non-terminal residue" evidence="2">
    <location>
        <position position="144"/>
    </location>
</feature>
<evidence type="ECO:0000313" key="3">
    <source>
        <dbReference type="Proteomes" id="UP000789901"/>
    </source>
</evidence>
<accession>A0ABN7X567</accession>